<dbReference type="InterPro" id="IPR051540">
    <property type="entry name" value="S-2-haloacid_dehalogenase"/>
</dbReference>
<dbReference type="EMBL" id="LNQM01000005">
    <property type="protein sequence ID" value="KSU75426.1"/>
    <property type="molecule type" value="Genomic_DNA"/>
</dbReference>
<dbReference type="RefSeq" id="WP_058268537.1">
    <property type="nucleotide sequence ID" value="NZ_FMAZ01000005.1"/>
</dbReference>
<reference evidence="2 3" key="1">
    <citation type="journal article" date="2014" name="Arch. Microbiol.">
        <title>Arthrobacter enclensis sp. nov., isolated from sediment sample.</title>
        <authorList>
            <person name="Dastager S.G."/>
            <person name="Liu Q."/>
            <person name="Tang S.K."/>
            <person name="Krishnamurthi S."/>
            <person name="Lee J.C."/>
            <person name="Li W.J."/>
        </authorList>
    </citation>
    <scope>NUCLEOTIDE SEQUENCE [LARGE SCALE GENOMIC DNA]</scope>
    <source>
        <strain evidence="2 3">NIO-1008</strain>
    </source>
</reference>
<dbReference type="GO" id="GO:0019120">
    <property type="term" value="F:hydrolase activity, acting on acid halide bonds, in C-halide compounds"/>
    <property type="evidence" value="ECO:0007669"/>
    <property type="project" value="InterPro"/>
</dbReference>
<dbReference type="NCBIfam" id="TIGR01493">
    <property type="entry name" value="HAD-SF-IA-v2"/>
    <property type="match status" value="1"/>
</dbReference>
<dbReference type="InterPro" id="IPR006439">
    <property type="entry name" value="HAD-SF_hydro_IA"/>
</dbReference>
<dbReference type="SUPFAM" id="SSF56784">
    <property type="entry name" value="HAD-like"/>
    <property type="match status" value="1"/>
</dbReference>
<dbReference type="Proteomes" id="UP000053199">
    <property type="component" value="Unassembled WGS sequence"/>
</dbReference>
<dbReference type="STRING" id="993070.AS031_12725"/>
<evidence type="ECO:0000313" key="3">
    <source>
        <dbReference type="Proteomes" id="UP000053199"/>
    </source>
</evidence>
<dbReference type="InterPro" id="IPR006328">
    <property type="entry name" value="2-HAD"/>
</dbReference>
<comment type="caution">
    <text evidence="2">The sequence shown here is derived from an EMBL/GenBank/DDBJ whole genome shotgun (WGS) entry which is preliminary data.</text>
</comment>
<gene>
    <name evidence="2" type="ORF">AS031_12725</name>
</gene>
<dbReference type="Gene3D" id="1.10.150.750">
    <property type="match status" value="1"/>
</dbReference>
<dbReference type="PRINTS" id="PR00413">
    <property type="entry name" value="HADHALOGNASE"/>
</dbReference>
<evidence type="ECO:0000256" key="1">
    <source>
        <dbReference type="ARBA" id="ARBA00022801"/>
    </source>
</evidence>
<dbReference type="InterPro" id="IPR036412">
    <property type="entry name" value="HAD-like_sf"/>
</dbReference>
<dbReference type="PANTHER" id="PTHR43316">
    <property type="entry name" value="HYDROLASE, HALOACID DELAHOGENASE-RELATED"/>
    <property type="match status" value="1"/>
</dbReference>
<accession>A0A0V8IL07</accession>
<proteinExistence type="predicted"/>
<dbReference type="NCBIfam" id="TIGR01428">
    <property type="entry name" value="HAD_type_II"/>
    <property type="match status" value="1"/>
</dbReference>
<dbReference type="InterPro" id="IPR023214">
    <property type="entry name" value="HAD_sf"/>
</dbReference>
<dbReference type="CDD" id="cd02588">
    <property type="entry name" value="HAD_L2-DEX"/>
    <property type="match status" value="1"/>
</dbReference>
<dbReference type="PANTHER" id="PTHR43316:SF3">
    <property type="entry name" value="HALOACID DEHALOGENASE, TYPE II (AFU_ORTHOLOGUE AFUA_2G07750)-RELATED"/>
    <property type="match status" value="1"/>
</dbReference>
<dbReference type="Gene3D" id="3.40.50.1000">
    <property type="entry name" value="HAD superfamily/HAD-like"/>
    <property type="match status" value="1"/>
</dbReference>
<name>A0A0V8IL07_9MICC</name>
<dbReference type="OrthoDB" id="3680851at2"/>
<protein>
    <submittedName>
        <fullName evidence="2">Haloacid dehalogenase</fullName>
    </submittedName>
</protein>
<organism evidence="2 3">
    <name type="scientific">Pseudarthrobacter enclensis</name>
    <dbReference type="NCBI Taxonomy" id="993070"/>
    <lineage>
        <taxon>Bacteria</taxon>
        <taxon>Bacillati</taxon>
        <taxon>Actinomycetota</taxon>
        <taxon>Actinomycetes</taxon>
        <taxon>Micrococcales</taxon>
        <taxon>Micrococcaceae</taxon>
        <taxon>Pseudarthrobacter</taxon>
    </lineage>
</organism>
<sequence>MSFQPYRSPSTGRPVRAVLFDTFGTVVDWRTGVAQEVAAFAAAHGHTLDAGAFADRWRALYQPAMEAIRTGERGFTKLDTLHRENLDEALRHFGIDPDQVSSGILAELNKSWHRLPAWPDSVEGLASIRRHYIVGPLSNGNTSLLLDMARNAGLPWDVIIGSDMTRTYKPLPEAYLRTAEFLDLEPGEVMLAAAHNSDLHAARETGLATAFIARPTEHGPGQTADLAPEGDWDLAASSITELARGLVQQLQS</sequence>
<keyword evidence="3" id="KW-1185">Reference proteome</keyword>
<evidence type="ECO:0000313" key="2">
    <source>
        <dbReference type="EMBL" id="KSU75426.1"/>
    </source>
</evidence>
<keyword evidence="1" id="KW-0378">Hydrolase</keyword>
<dbReference type="Pfam" id="PF00702">
    <property type="entry name" value="Hydrolase"/>
    <property type="match status" value="1"/>
</dbReference>
<dbReference type="AlphaFoldDB" id="A0A0V8IL07"/>